<dbReference type="GO" id="GO:0005524">
    <property type="term" value="F:ATP binding"/>
    <property type="evidence" value="ECO:0007669"/>
    <property type="project" value="UniProtKB-KW"/>
</dbReference>
<dbReference type="NCBIfam" id="TIGR01082">
    <property type="entry name" value="murC"/>
    <property type="match status" value="1"/>
</dbReference>
<dbReference type="SUPFAM" id="SSF53623">
    <property type="entry name" value="MurD-like peptide ligases, catalytic domain"/>
    <property type="match status" value="1"/>
</dbReference>
<accession>A0A1F8B5L7</accession>
<dbReference type="Pfam" id="PF08245">
    <property type="entry name" value="Mur_ligase_M"/>
    <property type="match status" value="1"/>
</dbReference>
<evidence type="ECO:0000256" key="11">
    <source>
        <dbReference type="ARBA" id="ARBA00023306"/>
    </source>
</evidence>
<dbReference type="Gene3D" id="3.90.190.20">
    <property type="entry name" value="Mur ligase, C-terminal domain"/>
    <property type="match status" value="1"/>
</dbReference>
<reference evidence="18 19" key="1">
    <citation type="journal article" date="2016" name="Nat. Commun.">
        <title>Thousands of microbial genomes shed light on interconnected biogeochemical processes in an aquifer system.</title>
        <authorList>
            <person name="Anantharaman K."/>
            <person name="Brown C.T."/>
            <person name="Hug L.A."/>
            <person name="Sharon I."/>
            <person name="Castelle C.J."/>
            <person name="Probst A.J."/>
            <person name="Thomas B.C."/>
            <person name="Singh A."/>
            <person name="Wilkins M.J."/>
            <person name="Karaoz U."/>
            <person name="Brodie E.L."/>
            <person name="Williams K.H."/>
            <person name="Hubbard S.S."/>
            <person name="Banfield J.F."/>
        </authorList>
    </citation>
    <scope>NUCLEOTIDE SEQUENCE [LARGE SCALE GENOMIC DNA]</scope>
</reference>
<dbReference type="GO" id="GO:0009252">
    <property type="term" value="P:peptidoglycan biosynthetic process"/>
    <property type="evidence" value="ECO:0007669"/>
    <property type="project" value="UniProtKB-UniRule"/>
</dbReference>
<dbReference type="InterPro" id="IPR000713">
    <property type="entry name" value="Mur_ligase_N"/>
</dbReference>
<evidence type="ECO:0000259" key="17">
    <source>
        <dbReference type="Pfam" id="PF08245"/>
    </source>
</evidence>
<dbReference type="EMBL" id="MGHD01000022">
    <property type="protein sequence ID" value="OGM59311.1"/>
    <property type="molecule type" value="Genomic_DNA"/>
</dbReference>
<evidence type="ECO:0000256" key="1">
    <source>
        <dbReference type="ARBA" id="ARBA00004496"/>
    </source>
</evidence>
<evidence type="ECO:0000259" key="16">
    <source>
        <dbReference type="Pfam" id="PF02875"/>
    </source>
</evidence>
<feature type="domain" description="Mur ligase central" evidence="17">
    <location>
        <begin position="112"/>
        <end position="302"/>
    </location>
</feature>
<keyword evidence="4" id="KW-0963">Cytoplasm</keyword>
<sequence length="466" mass="52515">MRTKKIHFIGIGGSGNSAVSLIAKRIGFEVSGCDLEAKTAYISQVRREIGEVFFGHDEKHLKNVDLVVVSPAVLYKKPQQPEVREAEKKGILVTWEKFLGDFLHKGKKVICVAGTHGKSTTTALAGLLLEKASLDPSVVIGAQVKKWRANYRFGKGEYFVTEADEFYDNFFNYTPQFIVINNIEFDHPDYFSSEEKVIESFAKFVKRLKGEKMLIVNADSPGVKKLLSTLPGKFLKSLRIYGYTFKMKKFRLVKLIKMTIKSKDCKGTTFLLESKDLDLNNIYYLSIPGEYNVANAAGVVILAKFIGINSQVIKKALRSFKGVSRRLELIGEKRGVKLYDDYAHHPTAVKLTIEALRQKHPGNRIWVIYEPHSFSRTKALLKKYKGVFADSDKVIIGPIFKARDKEKFGVSSHSIVKVSGHKDIKFIPSPVQIAYRVKKEVKKGDVVIVMGAGYSYKWAREILGCL</sequence>
<evidence type="ECO:0000256" key="10">
    <source>
        <dbReference type="ARBA" id="ARBA00022984"/>
    </source>
</evidence>
<dbReference type="PANTHER" id="PTHR43445">
    <property type="entry name" value="UDP-N-ACETYLMURAMATE--L-ALANINE LIGASE-RELATED"/>
    <property type="match status" value="1"/>
</dbReference>
<keyword evidence="5 18" id="KW-0436">Ligase</keyword>
<dbReference type="STRING" id="1802517.A2892_05625"/>
<dbReference type="InterPro" id="IPR036565">
    <property type="entry name" value="Mur-like_cat_sf"/>
</dbReference>
<dbReference type="AlphaFoldDB" id="A0A1F8B5L7"/>
<evidence type="ECO:0000259" key="15">
    <source>
        <dbReference type="Pfam" id="PF01225"/>
    </source>
</evidence>
<keyword evidence="12" id="KW-0961">Cell wall biogenesis/degradation</keyword>
<evidence type="ECO:0000256" key="13">
    <source>
        <dbReference type="ARBA" id="ARBA00047833"/>
    </source>
</evidence>
<dbReference type="PANTHER" id="PTHR43445:SF3">
    <property type="entry name" value="UDP-N-ACETYLMURAMATE--L-ALANINE LIGASE"/>
    <property type="match status" value="1"/>
</dbReference>
<dbReference type="InterPro" id="IPR005758">
    <property type="entry name" value="UDP-N-AcMur_Ala_ligase_MurC"/>
</dbReference>
<evidence type="ECO:0000256" key="8">
    <source>
        <dbReference type="ARBA" id="ARBA00022840"/>
    </source>
</evidence>
<dbReference type="InterPro" id="IPR004101">
    <property type="entry name" value="Mur_ligase_C"/>
</dbReference>
<dbReference type="GO" id="GO:0005737">
    <property type="term" value="C:cytoplasm"/>
    <property type="evidence" value="ECO:0007669"/>
    <property type="project" value="UniProtKB-SubCell"/>
</dbReference>
<protein>
    <recommendedName>
        <fullName evidence="3 14">UDP-N-acetylmuramate--L-alanine ligase</fullName>
        <ecNumber evidence="3 14">6.3.2.8</ecNumber>
    </recommendedName>
</protein>
<keyword evidence="10" id="KW-0573">Peptidoglycan synthesis</keyword>
<dbReference type="EC" id="6.3.2.8" evidence="3 14"/>
<dbReference type="GO" id="GO:0051301">
    <property type="term" value="P:cell division"/>
    <property type="evidence" value="ECO:0007669"/>
    <property type="project" value="UniProtKB-KW"/>
</dbReference>
<keyword evidence="7" id="KW-0547">Nucleotide-binding</keyword>
<dbReference type="GO" id="GO:0071555">
    <property type="term" value="P:cell wall organization"/>
    <property type="evidence" value="ECO:0007669"/>
    <property type="project" value="UniProtKB-KW"/>
</dbReference>
<dbReference type="Pfam" id="PF02875">
    <property type="entry name" value="Mur_ligase_C"/>
    <property type="match status" value="1"/>
</dbReference>
<dbReference type="GO" id="GO:0008360">
    <property type="term" value="P:regulation of cell shape"/>
    <property type="evidence" value="ECO:0007669"/>
    <property type="project" value="UniProtKB-KW"/>
</dbReference>
<comment type="catalytic activity">
    <reaction evidence="13">
        <text>UDP-N-acetyl-alpha-D-muramate + L-alanine + ATP = UDP-N-acetyl-alpha-D-muramoyl-L-alanine + ADP + phosphate + H(+)</text>
        <dbReference type="Rhea" id="RHEA:23372"/>
        <dbReference type="ChEBI" id="CHEBI:15378"/>
        <dbReference type="ChEBI" id="CHEBI:30616"/>
        <dbReference type="ChEBI" id="CHEBI:43474"/>
        <dbReference type="ChEBI" id="CHEBI:57972"/>
        <dbReference type="ChEBI" id="CHEBI:70757"/>
        <dbReference type="ChEBI" id="CHEBI:83898"/>
        <dbReference type="ChEBI" id="CHEBI:456216"/>
        <dbReference type="EC" id="6.3.2.8"/>
    </reaction>
</comment>
<dbReference type="InterPro" id="IPR050061">
    <property type="entry name" value="MurCDEF_pg_biosynth"/>
</dbReference>
<keyword evidence="11" id="KW-0131">Cell cycle</keyword>
<dbReference type="UniPathway" id="UPA00219"/>
<dbReference type="SUPFAM" id="SSF51984">
    <property type="entry name" value="MurCD N-terminal domain"/>
    <property type="match status" value="1"/>
</dbReference>
<evidence type="ECO:0000256" key="7">
    <source>
        <dbReference type="ARBA" id="ARBA00022741"/>
    </source>
</evidence>
<comment type="pathway">
    <text evidence="2">Cell wall biogenesis; peptidoglycan biosynthesis.</text>
</comment>
<evidence type="ECO:0000256" key="4">
    <source>
        <dbReference type="ARBA" id="ARBA00022490"/>
    </source>
</evidence>
<dbReference type="SUPFAM" id="SSF53244">
    <property type="entry name" value="MurD-like peptide ligases, peptide-binding domain"/>
    <property type="match status" value="1"/>
</dbReference>
<evidence type="ECO:0000256" key="3">
    <source>
        <dbReference type="ARBA" id="ARBA00012211"/>
    </source>
</evidence>
<dbReference type="InterPro" id="IPR036615">
    <property type="entry name" value="Mur_ligase_C_dom_sf"/>
</dbReference>
<comment type="caution">
    <text evidence="18">The sequence shown here is derived from an EMBL/GenBank/DDBJ whole genome shotgun (WGS) entry which is preliminary data.</text>
</comment>
<dbReference type="Pfam" id="PF01225">
    <property type="entry name" value="Mur_ligase"/>
    <property type="match status" value="1"/>
</dbReference>
<keyword evidence="9" id="KW-0133">Cell shape</keyword>
<dbReference type="GO" id="GO:0008763">
    <property type="term" value="F:UDP-N-acetylmuramate-L-alanine ligase activity"/>
    <property type="evidence" value="ECO:0007669"/>
    <property type="project" value="UniProtKB-UniRule"/>
</dbReference>
<keyword evidence="6" id="KW-0132">Cell division</keyword>
<keyword evidence="8" id="KW-0067">ATP-binding</keyword>
<dbReference type="Gene3D" id="3.40.50.720">
    <property type="entry name" value="NAD(P)-binding Rossmann-like Domain"/>
    <property type="match status" value="1"/>
</dbReference>
<dbReference type="InterPro" id="IPR013221">
    <property type="entry name" value="Mur_ligase_cen"/>
</dbReference>
<dbReference type="Proteomes" id="UP000176404">
    <property type="component" value="Unassembled WGS sequence"/>
</dbReference>
<feature type="domain" description="Mur ligase N-terminal catalytic" evidence="15">
    <location>
        <begin position="5"/>
        <end position="103"/>
    </location>
</feature>
<organism evidence="18 19">
    <name type="scientific">Candidatus Woesebacteria bacterium RIFCSPLOWO2_01_FULL_39_10b</name>
    <dbReference type="NCBI Taxonomy" id="1802517"/>
    <lineage>
        <taxon>Bacteria</taxon>
        <taxon>Candidatus Woeseibacteriota</taxon>
    </lineage>
</organism>
<gene>
    <name evidence="18" type="ORF">A2892_05625</name>
</gene>
<evidence type="ECO:0000256" key="6">
    <source>
        <dbReference type="ARBA" id="ARBA00022618"/>
    </source>
</evidence>
<proteinExistence type="predicted"/>
<name>A0A1F8B5L7_9BACT</name>
<evidence type="ECO:0000256" key="5">
    <source>
        <dbReference type="ARBA" id="ARBA00022598"/>
    </source>
</evidence>
<evidence type="ECO:0000256" key="9">
    <source>
        <dbReference type="ARBA" id="ARBA00022960"/>
    </source>
</evidence>
<evidence type="ECO:0000256" key="2">
    <source>
        <dbReference type="ARBA" id="ARBA00004752"/>
    </source>
</evidence>
<evidence type="ECO:0000313" key="18">
    <source>
        <dbReference type="EMBL" id="OGM59311.1"/>
    </source>
</evidence>
<dbReference type="Gene3D" id="3.40.1190.10">
    <property type="entry name" value="Mur-like, catalytic domain"/>
    <property type="match status" value="1"/>
</dbReference>
<evidence type="ECO:0000256" key="12">
    <source>
        <dbReference type="ARBA" id="ARBA00023316"/>
    </source>
</evidence>
<comment type="subcellular location">
    <subcellularLocation>
        <location evidence="1">Cytoplasm</location>
    </subcellularLocation>
</comment>
<feature type="domain" description="Mur ligase C-terminal" evidence="16">
    <location>
        <begin position="325"/>
        <end position="453"/>
    </location>
</feature>
<evidence type="ECO:0000313" key="19">
    <source>
        <dbReference type="Proteomes" id="UP000176404"/>
    </source>
</evidence>
<evidence type="ECO:0000256" key="14">
    <source>
        <dbReference type="NCBIfam" id="TIGR01082"/>
    </source>
</evidence>